<name>A0A382YRD7_9ZZZZ</name>
<feature type="non-terminal residue" evidence="1">
    <location>
        <position position="1"/>
    </location>
</feature>
<sequence>DKGKITKEPPRNLAQTEKLHLIKPRTSVGSIISHAARDYNRQIYQKAISEGLSATDAEARKNTQGIRILPVTTGKFKAEGRSWQEKVDLREAYIKGVGAKQKAFFTRSGSLESKPEQMAREMFDRVAAYVKERGLVKKTSLTKTRDFFIDAVNAKKFKNPEMAKEFKAGAKQFLINKELDIHYKGDSSKPYLTRDALEAMKGWEPGSLITSSSKTIPNYIQIPGQTETTYTGNTLVNAVTREVGPDLPENVKFGKGDQAVHV</sequence>
<evidence type="ECO:0000313" key="1">
    <source>
        <dbReference type="EMBL" id="SVD85620.1"/>
    </source>
</evidence>
<dbReference type="AlphaFoldDB" id="A0A382YRD7"/>
<reference evidence="1" key="1">
    <citation type="submission" date="2018-05" db="EMBL/GenBank/DDBJ databases">
        <authorList>
            <person name="Lanie J.A."/>
            <person name="Ng W.-L."/>
            <person name="Kazmierczak K.M."/>
            <person name="Andrzejewski T.M."/>
            <person name="Davidsen T.M."/>
            <person name="Wayne K.J."/>
            <person name="Tettelin H."/>
            <person name="Glass J.I."/>
            <person name="Rusch D."/>
            <person name="Podicherti R."/>
            <person name="Tsui H.-C.T."/>
            <person name="Winkler M.E."/>
        </authorList>
    </citation>
    <scope>NUCLEOTIDE SEQUENCE</scope>
</reference>
<gene>
    <name evidence="1" type="ORF">METZ01_LOCUS438474</name>
</gene>
<organism evidence="1">
    <name type="scientific">marine metagenome</name>
    <dbReference type="NCBI Taxonomy" id="408172"/>
    <lineage>
        <taxon>unclassified sequences</taxon>
        <taxon>metagenomes</taxon>
        <taxon>ecological metagenomes</taxon>
    </lineage>
</organism>
<feature type="non-terminal residue" evidence="1">
    <location>
        <position position="262"/>
    </location>
</feature>
<protein>
    <submittedName>
        <fullName evidence="1">Uncharacterized protein</fullName>
    </submittedName>
</protein>
<dbReference type="EMBL" id="UINC01177797">
    <property type="protein sequence ID" value="SVD85620.1"/>
    <property type="molecule type" value="Genomic_DNA"/>
</dbReference>
<accession>A0A382YRD7</accession>
<proteinExistence type="predicted"/>